<comment type="similarity">
    <text evidence="3">Belongs to the Nudix hydrolase family. NudK subfamily.</text>
</comment>
<name>A0A4R1L6U1_9BACT</name>
<comment type="catalytic activity">
    <reaction evidence="1">
        <text>GDP-alpha-D-mannose + H2O = alpha-D-mannose 1-phosphate + GMP + 2 H(+)</text>
        <dbReference type="Rhea" id="RHEA:27978"/>
        <dbReference type="ChEBI" id="CHEBI:15377"/>
        <dbReference type="ChEBI" id="CHEBI:15378"/>
        <dbReference type="ChEBI" id="CHEBI:57527"/>
        <dbReference type="ChEBI" id="CHEBI:58115"/>
        <dbReference type="ChEBI" id="CHEBI:58409"/>
    </reaction>
</comment>
<comment type="caution">
    <text evidence="9">The sequence shown here is derived from an EMBL/GenBank/DDBJ whole genome shotgun (WGS) entry which is preliminary data.</text>
</comment>
<sequence length="207" mass="23435">MPKQIAAPAKKTTRRRGKAEVLSSKLAYNGKLFKVFKDQVREPGAEDAHLREVIRHNGSVVILAVDAKTGSRDPLIVMERQYRHAAGQFLLEVPAGKMEEGEKRLPAAKRELLEETGFRARKWTKLVRYFASPGFLGEWMQVFLAEELTAGQAAPEADENLEIVMMRLSDVLEMIHSGEILDGKTIVSVLFYARMLDENRKQKRKTV</sequence>
<dbReference type="Pfam" id="PF00293">
    <property type="entry name" value="NUDIX"/>
    <property type="match status" value="1"/>
</dbReference>
<accession>A0A4R1L6U1</accession>
<dbReference type="GO" id="GO:0016787">
    <property type="term" value="F:hydrolase activity"/>
    <property type="evidence" value="ECO:0007669"/>
    <property type="project" value="UniProtKB-KW"/>
</dbReference>
<dbReference type="PANTHER" id="PTHR11839:SF18">
    <property type="entry name" value="NUDIX HYDROLASE DOMAIN-CONTAINING PROTEIN"/>
    <property type="match status" value="1"/>
</dbReference>
<reference evidence="9 10" key="1">
    <citation type="submission" date="2019-03" db="EMBL/GenBank/DDBJ databases">
        <title>Genomic Encyclopedia of Type Strains, Phase IV (KMG-IV): sequencing the most valuable type-strain genomes for metagenomic binning, comparative biology and taxonomic classification.</title>
        <authorList>
            <person name="Goeker M."/>
        </authorList>
    </citation>
    <scope>NUCLEOTIDE SEQUENCE [LARGE SCALE GENOMIC DNA]</scope>
    <source>
        <strain evidence="9 10">DSM 103428</strain>
    </source>
</reference>
<dbReference type="InterPro" id="IPR020084">
    <property type="entry name" value="NUDIX_hydrolase_CS"/>
</dbReference>
<protein>
    <recommendedName>
        <fullName evidence="4">GDP-mannose pyrophosphatase</fullName>
    </recommendedName>
    <alternativeName>
        <fullName evidence="6">GDP-mannose hydrolase</fullName>
    </alternativeName>
    <alternativeName>
        <fullName evidence="7">GDPMK</fullName>
    </alternativeName>
</protein>
<dbReference type="GO" id="GO:0019693">
    <property type="term" value="P:ribose phosphate metabolic process"/>
    <property type="evidence" value="ECO:0007669"/>
    <property type="project" value="TreeGrafter"/>
</dbReference>
<keyword evidence="10" id="KW-1185">Reference proteome</keyword>
<proteinExistence type="inferred from homology"/>
<dbReference type="OrthoDB" id="9806150at2"/>
<dbReference type="Gene3D" id="3.90.79.10">
    <property type="entry name" value="Nucleoside Triphosphate Pyrophosphohydrolase"/>
    <property type="match status" value="1"/>
</dbReference>
<evidence type="ECO:0000313" key="9">
    <source>
        <dbReference type="EMBL" id="TCK73902.1"/>
    </source>
</evidence>
<dbReference type="InterPro" id="IPR000086">
    <property type="entry name" value="NUDIX_hydrolase_dom"/>
</dbReference>
<evidence type="ECO:0000256" key="1">
    <source>
        <dbReference type="ARBA" id="ARBA00000847"/>
    </source>
</evidence>
<evidence type="ECO:0000256" key="6">
    <source>
        <dbReference type="ARBA" id="ARBA00032162"/>
    </source>
</evidence>
<dbReference type="InterPro" id="IPR015797">
    <property type="entry name" value="NUDIX_hydrolase-like_dom_sf"/>
</dbReference>
<dbReference type="GO" id="GO:0006753">
    <property type="term" value="P:nucleoside phosphate metabolic process"/>
    <property type="evidence" value="ECO:0007669"/>
    <property type="project" value="TreeGrafter"/>
</dbReference>
<evidence type="ECO:0000256" key="4">
    <source>
        <dbReference type="ARBA" id="ARBA00016377"/>
    </source>
</evidence>
<dbReference type="RefSeq" id="WP_131994160.1">
    <property type="nucleotide sequence ID" value="NZ_SMGK01000002.1"/>
</dbReference>
<gene>
    <name evidence="9" type="ORF">C7378_1521</name>
</gene>
<keyword evidence="5" id="KW-0378">Hydrolase</keyword>
<evidence type="ECO:0000256" key="7">
    <source>
        <dbReference type="ARBA" id="ARBA00032272"/>
    </source>
</evidence>
<dbReference type="Proteomes" id="UP000295210">
    <property type="component" value="Unassembled WGS sequence"/>
</dbReference>
<evidence type="ECO:0000256" key="2">
    <source>
        <dbReference type="ARBA" id="ARBA00001946"/>
    </source>
</evidence>
<dbReference type="AlphaFoldDB" id="A0A4R1L6U1"/>
<dbReference type="SUPFAM" id="SSF55811">
    <property type="entry name" value="Nudix"/>
    <property type="match status" value="1"/>
</dbReference>
<comment type="cofactor">
    <cofactor evidence="2">
        <name>Mg(2+)</name>
        <dbReference type="ChEBI" id="CHEBI:18420"/>
    </cofactor>
</comment>
<dbReference type="GO" id="GO:0005829">
    <property type="term" value="C:cytosol"/>
    <property type="evidence" value="ECO:0007669"/>
    <property type="project" value="TreeGrafter"/>
</dbReference>
<evidence type="ECO:0000256" key="3">
    <source>
        <dbReference type="ARBA" id="ARBA00007275"/>
    </source>
</evidence>
<dbReference type="CDD" id="cd03424">
    <property type="entry name" value="NUDIX_ADPRase_Nudt5_UGPPase_Nudt14"/>
    <property type="match status" value="1"/>
</dbReference>
<evidence type="ECO:0000256" key="5">
    <source>
        <dbReference type="ARBA" id="ARBA00022801"/>
    </source>
</evidence>
<evidence type="ECO:0000313" key="10">
    <source>
        <dbReference type="Proteomes" id="UP000295210"/>
    </source>
</evidence>
<dbReference type="PROSITE" id="PS51462">
    <property type="entry name" value="NUDIX"/>
    <property type="match status" value="1"/>
</dbReference>
<organism evidence="9 10">
    <name type="scientific">Acidipila rosea</name>
    <dbReference type="NCBI Taxonomy" id="768535"/>
    <lineage>
        <taxon>Bacteria</taxon>
        <taxon>Pseudomonadati</taxon>
        <taxon>Acidobacteriota</taxon>
        <taxon>Terriglobia</taxon>
        <taxon>Terriglobales</taxon>
        <taxon>Acidobacteriaceae</taxon>
        <taxon>Acidipila</taxon>
    </lineage>
</organism>
<dbReference type="PROSITE" id="PS00893">
    <property type="entry name" value="NUDIX_BOX"/>
    <property type="match status" value="1"/>
</dbReference>
<feature type="domain" description="Nudix hydrolase" evidence="8">
    <location>
        <begin position="54"/>
        <end position="188"/>
    </location>
</feature>
<dbReference type="PANTHER" id="PTHR11839">
    <property type="entry name" value="UDP/ADP-SUGAR PYROPHOSPHATASE"/>
    <property type="match status" value="1"/>
</dbReference>
<evidence type="ECO:0000259" key="8">
    <source>
        <dbReference type="PROSITE" id="PS51462"/>
    </source>
</evidence>
<dbReference type="EMBL" id="SMGK01000002">
    <property type="protein sequence ID" value="TCK73902.1"/>
    <property type="molecule type" value="Genomic_DNA"/>
</dbReference>